<dbReference type="InterPro" id="IPR007922">
    <property type="entry name" value="DciA-like"/>
</dbReference>
<proteinExistence type="predicted"/>
<evidence type="ECO:0000256" key="1">
    <source>
        <dbReference type="SAM" id="MobiDB-lite"/>
    </source>
</evidence>
<dbReference type="Pfam" id="PF05258">
    <property type="entry name" value="DciA"/>
    <property type="match status" value="1"/>
</dbReference>
<dbReference type="PANTHER" id="PTHR36456:SF1">
    <property type="entry name" value="UPF0232 PROTEIN SCO3875"/>
    <property type="match status" value="1"/>
</dbReference>
<dbReference type="RefSeq" id="WP_171833663.1">
    <property type="nucleotide sequence ID" value="NZ_CP053708.1"/>
</dbReference>
<feature type="region of interest" description="Disordered" evidence="1">
    <location>
        <begin position="1"/>
        <end position="22"/>
    </location>
</feature>
<accession>A0A6M8HUI8</accession>
<dbReference type="AlphaFoldDB" id="A0A6M8HUI8"/>
<evidence type="ECO:0000313" key="3">
    <source>
        <dbReference type="Proteomes" id="UP000500767"/>
    </source>
</evidence>
<dbReference type="PANTHER" id="PTHR36456">
    <property type="entry name" value="UPF0232 PROTEIN SCO3875"/>
    <property type="match status" value="1"/>
</dbReference>
<gene>
    <name evidence="2" type="ORF">HN018_19805</name>
</gene>
<protein>
    <submittedName>
        <fullName evidence="2">DUF721 domain-containing protein</fullName>
    </submittedName>
</protein>
<organism evidence="2 3">
    <name type="scientific">Lichenicola cladoniae</name>
    <dbReference type="NCBI Taxonomy" id="1484109"/>
    <lineage>
        <taxon>Bacteria</taxon>
        <taxon>Pseudomonadati</taxon>
        <taxon>Pseudomonadota</taxon>
        <taxon>Alphaproteobacteria</taxon>
        <taxon>Acetobacterales</taxon>
        <taxon>Acetobacteraceae</taxon>
        <taxon>Lichenicola</taxon>
    </lineage>
</organism>
<evidence type="ECO:0000313" key="2">
    <source>
        <dbReference type="EMBL" id="QKE91980.1"/>
    </source>
</evidence>
<reference evidence="2 3" key="1">
    <citation type="journal article" date="2014" name="World J. Microbiol. Biotechnol.">
        <title>Biodiversity and physiological characteristics of Antarctic and Arctic lichens-associated bacteria.</title>
        <authorList>
            <person name="Lee Y.M."/>
            <person name="Kim E.H."/>
            <person name="Lee H.K."/>
            <person name="Hong S.G."/>
        </authorList>
    </citation>
    <scope>NUCLEOTIDE SEQUENCE [LARGE SCALE GENOMIC DNA]</scope>
    <source>
        <strain evidence="2 3">PAMC 26569</strain>
    </source>
</reference>
<dbReference type="Proteomes" id="UP000500767">
    <property type="component" value="Chromosome"/>
</dbReference>
<dbReference type="EMBL" id="CP053708">
    <property type="protein sequence ID" value="QKE91980.1"/>
    <property type="molecule type" value="Genomic_DNA"/>
</dbReference>
<sequence>MAKDVPTGKPPGAIPAPNAAPYPATRHVYGPRTLASLLPPITRPAFKARSPASAQLMSDWPALVGPVTAAITSPRRFSGGTLTLAATGVVALELQHLAPQLIARINSALGRQVVERLRFVQDDSITGLADQEPRAPEPVPAMIPDLPDGPLHDALARLGGRIAAGRNRR</sequence>
<name>A0A6M8HUI8_9PROT</name>
<feature type="compositionally biased region" description="Pro residues" evidence="1">
    <location>
        <begin position="8"/>
        <end position="20"/>
    </location>
</feature>
<keyword evidence="3" id="KW-1185">Reference proteome</keyword>
<dbReference type="KEGG" id="lck:HN018_19805"/>